<dbReference type="Pfam" id="PF01337">
    <property type="entry name" value="Barstar"/>
    <property type="match status" value="1"/>
</dbReference>
<dbReference type="Proteomes" id="UP001070352">
    <property type="component" value="Unassembled WGS sequence"/>
</dbReference>
<dbReference type="EMBL" id="JALANJ010000047">
    <property type="protein sequence ID" value="MCY8122917.1"/>
    <property type="molecule type" value="Genomic_DNA"/>
</dbReference>
<evidence type="ECO:0000313" key="3">
    <source>
        <dbReference type="EMBL" id="MCY8122917.1"/>
    </source>
</evidence>
<comment type="similarity">
    <text evidence="1">Belongs to the barstar family.</text>
</comment>
<dbReference type="CDD" id="cd05142">
    <property type="entry name" value="Barstar"/>
    <property type="match status" value="1"/>
</dbReference>
<dbReference type="AlphaFoldDB" id="A0A9Q4DRT0"/>
<evidence type="ECO:0000259" key="2">
    <source>
        <dbReference type="Pfam" id="PF01337"/>
    </source>
</evidence>
<evidence type="ECO:0000313" key="4">
    <source>
        <dbReference type="Proteomes" id="UP001070352"/>
    </source>
</evidence>
<proteinExistence type="inferred from homology"/>
<dbReference type="InterPro" id="IPR035905">
    <property type="entry name" value="Barstar-like_sf"/>
</dbReference>
<comment type="caution">
    <text evidence="3">The sequence shown here is derived from an EMBL/GenBank/DDBJ whole genome shotgun (WGS) entry which is preliminary data.</text>
</comment>
<protein>
    <submittedName>
        <fullName evidence="3">Barstar family protein</fullName>
    </submittedName>
</protein>
<name>A0A9Q4DRT0_BACSC</name>
<sequence length="91" mass="10701">MKKIVVHGKDFENKEGLHDVLKDKLDLPDYYGENLDALWDCLTGWIELPQTLVWRNFESSKKFLGSYADNTLEVLQRAQKELEDEFKIIVE</sequence>
<accession>A0A9Q4DRT0</accession>
<dbReference type="Gene3D" id="3.30.370.10">
    <property type="entry name" value="Barstar-like"/>
    <property type="match status" value="1"/>
</dbReference>
<organism evidence="3 4">
    <name type="scientific">Bacillus spizizenii</name>
    <name type="common">Bacillus subtilis subsp. spizizenii</name>
    <dbReference type="NCBI Taxonomy" id="96241"/>
    <lineage>
        <taxon>Bacteria</taxon>
        <taxon>Bacillati</taxon>
        <taxon>Bacillota</taxon>
        <taxon>Bacilli</taxon>
        <taxon>Bacillales</taxon>
        <taxon>Bacillaceae</taxon>
        <taxon>Bacillus</taxon>
    </lineage>
</organism>
<feature type="domain" description="Barstar (barnase inhibitor)" evidence="2">
    <location>
        <begin position="1"/>
        <end position="86"/>
    </location>
</feature>
<evidence type="ECO:0000256" key="1">
    <source>
        <dbReference type="ARBA" id="ARBA00006845"/>
    </source>
</evidence>
<dbReference type="SUPFAM" id="SSF52038">
    <property type="entry name" value="Barstar-related"/>
    <property type="match status" value="1"/>
</dbReference>
<reference evidence="3" key="1">
    <citation type="submission" date="2022-02" db="EMBL/GenBank/DDBJ databases">
        <title>Crop Bioprotection Bacillus Genome Sequencing.</title>
        <authorList>
            <person name="Dunlap C."/>
        </authorList>
    </citation>
    <scope>NUCLEOTIDE SEQUENCE</scope>
    <source>
        <strain evidence="3">M18B4</strain>
    </source>
</reference>
<gene>
    <name evidence="3" type="ORF">MOC45_20395</name>
</gene>
<dbReference type="InterPro" id="IPR000468">
    <property type="entry name" value="Barstar"/>
</dbReference>